<evidence type="ECO:0000313" key="3">
    <source>
        <dbReference type="Proteomes" id="UP000215914"/>
    </source>
</evidence>
<evidence type="ECO:0000259" key="1">
    <source>
        <dbReference type="PROSITE" id="PS51792"/>
    </source>
</evidence>
<evidence type="ECO:0000313" key="2">
    <source>
        <dbReference type="EMBL" id="KAF5815893.1"/>
    </source>
</evidence>
<organism evidence="2 3">
    <name type="scientific">Helianthus annuus</name>
    <name type="common">Common sunflower</name>
    <dbReference type="NCBI Taxonomy" id="4232"/>
    <lineage>
        <taxon>Eukaryota</taxon>
        <taxon>Viridiplantae</taxon>
        <taxon>Streptophyta</taxon>
        <taxon>Embryophyta</taxon>
        <taxon>Tracheophyta</taxon>
        <taxon>Spermatophyta</taxon>
        <taxon>Magnoliopsida</taxon>
        <taxon>eudicotyledons</taxon>
        <taxon>Gunneridae</taxon>
        <taxon>Pentapetalae</taxon>
        <taxon>asterids</taxon>
        <taxon>campanulids</taxon>
        <taxon>Asterales</taxon>
        <taxon>Asteraceae</taxon>
        <taxon>Asteroideae</taxon>
        <taxon>Heliantheae alliance</taxon>
        <taxon>Heliantheae</taxon>
        <taxon>Helianthus</taxon>
    </lineage>
</organism>
<dbReference type="InterPro" id="IPR034751">
    <property type="entry name" value="Yippee"/>
</dbReference>
<keyword evidence="3" id="KW-1185">Reference proteome</keyword>
<gene>
    <name evidence="2" type="ORF">HanXRQr2_Chr03g0128181</name>
</gene>
<dbReference type="AlphaFoldDB" id="A0A9K3JI52"/>
<reference evidence="2" key="1">
    <citation type="journal article" date="2017" name="Nature">
        <title>The sunflower genome provides insights into oil metabolism, flowering and Asterid evolution.</title>
        <authorList>
            <person name="Badouin H."/>
            <person name="Gouzy J."/>
            <person name="Grassa C.J."/>
            <person name="Murat F."/>
            <person name="Staton S.E."/>
            <person name="Cottret L."/>
            <person name="Lelandais-Briere C."/>
            <person name="Owens G.L."/>
            <person name="Carrere S."/>
            <person name="Mayjonade B."/>
            <person name="Legrand L."/>
            <person name="Gill N."/>
            <person name="Kane N.C."/>
            <person name="Bowers J.E."/>
            <person name="Hubner S."/>
            <person name="Bellec A."/>
            <person name="Berard A."/>
            <person name="Berges H."/>
            <person name="Blanchet N."/>
            <person name="Boniface M.C."/>
            <person name="Brunel D."/>
            <person name="Catrice O."/>
            <person name="Chaidir N."/>
            <person name="Claudel C."/>
            <person name="Donnadieu C."/>
            <person name="Faraut T."/>
            <person name="Fievet G."/>
            <person name="Helmstetter N."/>
            <person name="King M."/>
            <person name="Knapp S.J."/>
            <person name="Lai Z."/>
            <person name="Le Paslier M.C."/>
            <person name="Lippi Y."/>
            <person name="Lorenzon L."/>
            <person name="Mandel J.R."/>
            <person name="Marage G."/>
            <person name="Marchand G."/>
            <person name="Marquand E."/>
            <person name="Bret-Mestries E."/>
            <person name="Morien E."/>
            <person name="Nambeesan S."/>
            <person name="Nguyen T."/>
            <person name="Pegot-Espagnet P."/>
            <person name="Pouilly N."/>
            <person name="Raftis F."/>
            <person name="Sallet E."/>
            <person name="Schiex T."/>
            <person name="Thomas J."/>
            <person name="Vandecasteele C."/>
            <person name="Vares D."/>
            <person name="Vear F."/>
            <person name="Vautrin S."/>
            <person name="Crespi M."/>
            <person name="Mangin B."/>
            <person name="Burke J.M."/>
            <person name="Salse J."/>
            <person name="Munos S."/>
            <person name="Vincourt P."/>
            <person name="Rieseberg L.H."/>
            <person name="Langlade N.B."/>
        </authorList>
    </citation>
    <scope>NUCLEOTIDE SEQUENCE</scope>
    <source>
        <tissue evidence="2">Leaves</tissue>
    </source>
</reference>
<reference evidence="2" key="2">
    <citation type="submission" date="2020-06" db="EMBL/GenBank/DDBJ databases">
        <title>Helianthus annuus Genome sequencing and assembly Release 2.</title>
        <authorList>
            <person name="Gouzy J."/>
            <person name="Langlade N."/>
            <person name="Munos S."/>
        </authorList>
    </citation>
    <scope>NUCLEOTIDE SEQUENCE</scope>
    <source>
        <tissue evidence="2">Leaves</tissue>
    </source>
</reference>
<dbReference type="Proteomes" id="UP000215914">
    <property type="component" value="Unassembled WGS sequence"/>
</dbReference>
<sequence>MKVFTGPKEDRRFMTGLHTVADVYYCGCHEVLGWKYIRAYDLRPKYKEKSFSRIQE</sequence>
<name>A0A9K3JI52_HELAN</name>
<proteinExistence type="predicted"/>
<dbReference type="EMBL" id="MNCJ02000318">
    <property type="protein sequence ID" value="KAF5815893.1"/>
    <property type="molecule type" value="Genomic_DNA"/>
</dbReference>
<protein>
    <submittedName>
        <fullName evidence="2">Yippee domain-containing protein</fullName>
    </submittedName>
</protein>
<feature type="domain" description="Yippee" evidence="1">
    <location>
        <begin position="1"/>
        <end position="56"/>
    </location>
</feature>
<dbReference type="InterPro" id="IPR039058">
    <property type="entry name" value="Yippee_fam"/>
</dbReference>
<dbReference type="Gramene" id="mRNA:HanXRQr2_Chr03g0128181">
    <property type="protein sequence ID" value="CDS:HanXRQr2_Chr03g0128181.1"/>
    <property type="gene ID" value="HanXRQr2_Chr03g0128181"/>
</dbReference>
<dbReference type="PANTHER" id="PTHR13848">
    <property type="entry name" value="PROTEIN YIPPEE-LIKE CG15309-RELATED"/>
    <property type="match status" value="1"/>
</dbReference>
<accession>A0A9K3JI52</accession>
<dbReference type="PROSITE" id="PS51792">
    <property type="entry name" value="YIPPEE"/>
    <property type="match status" value="1"/>
</dbReference>
<comment type="caution">
    <text evidence="2">The sequence shown here is derived from an EMBL/GenBank/DDBJ whole genome shotgun (WGS) entry which is preliminary data.</text>
</comment>